<dbReference type="AlphaFoldDB" id="A0A151RW49"/>
<name>A0A151RW49_CAJCA</name>
<evidence type="ECO:0000313" key="1">
    <source>
        <dbReference type="EMBL" id="KYP46768.1"/>
    </source>
</evidence>
<gene>
    <name evidence="1" type="ORF">KK1_031609</name>
</gene>
<evidence type="ECO:0000313" key="2">
    <source>
        <dbReference type="Proteomes" id="UP000075243"/>
    </source>
</evidence>
<feature type="non-terminal residue" evidence="1">
    <location>
        <position position="1"/>
    </location>
</feature>
<dbReference type="Gramene" id="C.cajan_31902.t">
    <property type="protein sequence ID" value="C.cajan_31902.t.cds1"/>
    <property type="gene ID" value="C.cajan_31902"/>
</dbReference>
<sequence>CKMFHLHFASNALLKLSMSFTPNPPLFLGRVTLSHFIQQIFRCSFLDPQKNRLCIKVITLLITLGTLKKDM</sequence>
<keyword evidence="2" id="KW-1185">Reference proteome</keyword>
<dbReference type="Proteomes" id="UP000075243">
    <property type="component" value="Unassembled WGS sequence"/>
</dbReference>
<reference evidence="1" key="1">
    <citation type="journal article" date="2012" name="Nat. Biotechnol.">
        <title>Draft genome sequence of pigeonpea (Cajanus cajan), an orphan legume crop of resource-poor farmers.</title>
        <authorList>
            <person name="Varshney R.K."/>
            <person name="Chen W."/>
            <person name="Li Y."/>
            <person name="Bharti A.K."/>
            <person name="Saxena R.K."/>
            <person name="Schlueter J.A."/>
            <person name="Donoghue M.T."/>
            <person name="Azam S."/>
            <person name="Fan G."/>
            <person name="Whaley A.M."/>
            <person name="Farmer A.D."/>
            <person name="Sheridan J."/>
            <person name="Iwata A."/>
            <person name="Tuteja R."/>
            <person name="Penmetsa R.V."/>
            <person name="Wu W."/>
            <person name="Upadhyaya H.D."/>
            <person name="Yang S.P."/>
            <person name="Shah T."/>
            <person name="Saxena K.B."/>
            <person name="Michael T."/>
            <person name="McCombie W.R."/>
            <person name="Yang B."/>
            <person name="Zhang G."/>
            <person name="Yang H."/>
            <person name="Wang J."/>
            <person name="Spillane C."/>
            <person name="Cook D.R."/>
            <person name="May G.D."/>
            <person name="Xu X."/>
            <person name="Jackson S.A."/>
        </authorList>
    </citation>
    <scope>NUCLEOTIDE SEQUENCE [LARGE SCALE GENOMIC DNA]</scope>
</reference>
<protein>
    <submittedName>
        <fullName evidence="1">Uncharacterized protein</fullName>
    </submittedName>
</protein>
<organism evidence="1 2">
    <name type="scientific">Cajanus cajan</name>
    <name type="common">Pigeon pea</name>
    <name type="synonym">Cajanus indicus</name>
    <dbReference type="NCBI Taxonomy" id="3821"/>
    <lineage>
        <taxon>Eukaryota</taxon>
        <taxon>Viridiplantae</taxon>
        <taxon>Streptophyta</taxon>
        <taxon>Embryophyta</taxon>
        <taxon>Tracheophyta</taxon>
        <taxon>Spermatophyta</taxon>
        <taxon>Magnoliopsida</taxon>
        <taxon>eudicotyledons</taxon>
        <taxon>Gunneridae</taxon>
        <taxon>Pentapetalae</taxon>
        <taxon>rosids</taxon>
        <taxon>fabids</taxon>
        <taxon>Fabales</taxon>
        <taxon>Fabaceae</taxon>
        <taxon>Papilionoideae</taxon>
        <taxon>50 kb inversion clade</taxon>
        <taxon>NPAAA clade</taxon>
        <taxon>indigoferoid/millettioid clade</taxon>
        <taxon>Phaseoleae</taxon>
        <taxon>Cajanus</taxon>
    </lineage>
</organism>
<dbReference type="EMBL" id="KQ483547">
    <property type="protein sequence ID" value="KYP46768.1"/>
    <property type="molecule type" value="Genomic_DNA"/>
</dbReference>
<accession>A0A151RW49</accession>
<proteinExistence type="predicted"/>